<feature type="transmembrane region" description="Helical" evidence="6">
    <location>
        <begin position="236"/>
        <end position="254"/>
    </location>
</feature>
<gene>
    <name evidence="8" type="ORF">OU415_18240</name>
</gene>
<keyword evidence="3 6" id="KW-1133">Transmembrane helix</keyword>
<dbReference type="EMBL" id="JAQGLA010000027">
    <property type="protein sequence ID" value="MDA3627392.1"/>
    <property type="molecule type" value="Genomic_DNA"/>
</dbReference>
<feature type="transmembrane region" description="Helical" evidence="6">
    <location>
        <begin position="27"/>
        <end position="42"/>
    </location>
</feature>
<evidence type="ECO:0000313" key="8">
    <source>
        <dbReference type="EMBL" id="MDA3627392.1"/>
    </source>
</evidence>
<feature type="transmembrane region" description="Helical" evidence="6">
    <location>
        <begin position="170"/>
        <end position="189"/>
    </location>
</feature>
<name>A0ABT4V249_9PSEU</name>
<evidence type="ECO:0000256" key="2">
    <source>
        <dbReference type="ARBA" id="ARBA00022692"/>
    </source>
</evidence>
<accession>A0ABT4V249</accession>
<dbReference type="Proteomes" id="UP001210380">
    <property type="component" value="Unassembled WGS sequence"/>
</dbReference>
<comment type="caution">
    <text evidence="8">The sequence shown here is derived from an EMBL/GenBank/DDBJ whole genome shotgun (WGS) entry which is preliminary data.</text>
</comment>
<evidence type="ECO:0000259" key="7">
    <source>
        <dbReference type="PROSITE" id="PS51012"/>
    </source>
</evidence>
<dbReference type="PIRSF" id="PIRSF006648">
    <property type="entry name" value="DrrB"/>
    <property type="match status" value="1"/>
</dbReference>
<keyword evidence="5" id="KW-0046">Antibiotic resistance</keyword>
<feature type="transmembrane region" description="Helical" evidence="6">
    <location>
        <begin position="62"/>
        <end position="81"/>
    </location>
</feature>
<evidence type="ECO:0000256" key="6">
    <source>
        <dbReference type="SAM" id="Phobius"/>
    </source>
</evidence>
<protein>
    <submittedName>
        <fullName evidence="8">ABC transporter permease</fullName>
    </submittedName>
</protein>
<evidence type="ECO:0000256" key="4">
    <source>
        <dbReference type="ARBA" id="ARBA00023136"/>
    </source>
</evidence>
<evidence type="ECO:0000256" key="1">
    <source>
        <dbReference type="ARBA" id="ARBA00004141"/>
    </source>
</evidence>
<keyword evidence="4 6" id="KW-0472">Membrane</keyword>
<feature type="transmembrane region" description="Helical" evidence="6">
    <location>
        <begin position="138"/>
        <end position="163"/>
    </location>
</feature>
<dbReference type="InterPro" id="IPR013525">
    <property type="entry name" value="ABC2_TM"/>
</dbReference>
<dbReference type="InterPro" id="IPR051784">
    <property type="entry name" value="Nod_factor_ABC_transporter"/>
</dbReference>
<sequence length="278" mass="29949">MNANVVRLGLQRGWIEFRQTLANRQDLMSYLLPTLVLLVVLFNQRDSELNGVSVGASSVPGVLGMTIAFGGLVSMGQLMVTEREDGTLLRAKAVPHGMMGYLIGKIVLVSGMTLVSMAILLIPSLVMFEGFELGFGSWAGVLGVTVLGLVATIPLGATFGSLLNSPTSMALILLPMIGLIVISGIFFPITVFPEWVQWIAQVFPMYWLGLGMRSALLPDAAVTAEIGESWRHLETVGVLGLWAVVGLVVAPVVLRRMARRESGSSVAARREKAMQRVR</sequence>
<feature type="transmembrane region" description="Helical" evidence="6">
    <location>
        <begin position="102"/>
        <end position="126"/>
    </location>
</feature>
<dbReference type="PANTHER" id="PTHR43229">
    <property type="entry name" value="NODULATION PROTEIN J"/>
    <property type="match status" value="1"/>
</dbReference>
<dbReference type="InterPro" id="IPR000412">
    <property type="entry name" value="ABC_2_transport"/>
</dbReference>
<evidence type="ECO:0000313" key="9">
    <source>
        <dbReference type="Proteomes" id="UP001210380"/>
    </source>
</evidence>
<dbReference type="PROSITE" id="PS51012">
    <property type="entry name" value="ABC_TM2"/>
    <property type="match status" value="1"/>
</dbReference>
<dbReference type="PANTHER" id="PTHR43229:SF3">
    <property type="entry name" value="ABC-TYPE MULTIDRUG TRANSPORT SYSTEM, PERMEASE COMPONENT"/>
    <property type="match status" value="1"/>
</dbReference>
<evidence type="ECO:0000256" key="5">
    <source>
        <dbReference type="ARBA" id="ARBA00023251"/>
    </source>
</evidence>
<dbReference type="Pfam" id="PF12698">
    <property type="entry name" value="ABC2_membrane_3"/>
    <property type="match status" value="1"/>
</dbReference>
<keyword evidence="9" id="KW-1185">Reference proteome</keyword>
<evidence type="ECO:0000256" key="3">
    <source>
        <dbReference type="ARBA" id="ARBA00022989"/>
    </source>
</evidence>
<organism evidence="8 9">
    <name type="scientific">Saccharopolyspora oryzae</name>
    <dbReference type="NCBI Taxonomy" id="2997343"/>
    <lineage>
        <taxon>Bacteria</taxon>
        <taxon>Bacillati</taxon>
        <taxon>Actinomycetota</taxon>
        <taxon>Actinomycetes</taxon>
        <taxon>Pseudonocardiales</taxon>
        <taxon>Pseudonocardiaceae</taxon>
        <taxon>Saccharopolyspora</taxon>
    </lineage>
</organism>
<keyword evidence="2 6" id="KW-0812">Transmembrane</keyword>
<proteinExistence type="predicted"/>
<reference evidence="8 9" key="1">
    <citation type="submission" date="2022-11" db="EMBL/GenBank/DDBJ databases">
        <title>Draft genome sequence of Saccharopolyspora sp. WRP15-2 isolated from rhizosphere soils of wild rice in Thailand.</title>
        <authorList>
            <person name="Duangmal K."/>
            <person name="Kammanee S."/>
            <person name="Muangham S."/>
        </authorList>
    </citation>
    <scope>NUCLEOTIDE SEQUENCE [LARGE SCALE GENOMIC DNA]</scope>
    <source>
        <strain evidence="8 9">WRP15-2</strain>
    </source>
</reference>
<dbReference type="RefSeq" id="WP_270950065.1">
    <property type="nucleotide sequence ID" value="NZ_JAQGLA010000027.1"/>
</dbReference>
<dbReference type="InterPro" id="IPR047817">
    <property type="entry name" value="ABC2_TM_bact-type"/>
</dbReference>
<feature type="domain" description="ABC transmembrane type-2" evidence="7">
    <location>
        <begin position="24"/>
        <end position="257"/>
    </location>
</feature>
<comment type="subcellular location">
    <subcellularLocation>
        <location evidence="1">Membrane</location>
        <topology evidence="1">Multi-pass membrane protein</topology>
    </subcellularLocation>
</comment>